<dbReference type="Pfam" id="PF00145">
    <property type="entry name" value="DNA_methylase"/>
    <property type="match status" value="1"/>
</dbReference>
<name>A0A0F8XZC9_9ZZZZ</name>
<dbReference type="GO" id="GO:0008168">
    <property type="term" value="F:methyltransferase activity"/>
    <property type="evidence" value="ECO:0007669"/>
    <property type="project" value="UniProtKB-KW"/>
</dbReference>
<dbReference type="GO" id="GO:0032259">
    <property type="term" value="P:methylation"/>
    <property type="evidence" value="ECO:0007669"/>
    <property type="project" value="UniProtKB-KW"/>
</dbReference>
<protein>
    <recommendedName>
        <fullName evidence="5">DNA (cytosine-5-)-methyltransferase</fullName>
    </recommendedName>
</protein>
<evidence type="ECO:0008006" key="5">
    <source>
        <dbReference type="Google" id="ProtNLM"/>
    </source>
</evidence>
<dbReference type="Gene3D" id="3.90.120.10">
    <property type="entry name" value="DNA Methylase, subunit A, domain 2"/>
    <property type="match status" value="1"/>
</dbReference>
<sequence length="66" mass="7223">GTNQVPTIAGATVRRLTPLECERLQGFPDNWTNTPGNSDTQRYRQLGNAVAVPVAQWVLNNIMVAT</sequence>
<proteinExistence type="predicted"/>
<comment type="caution">
    <text evidence="4">The sequence shown here is derived from an EMBL/GenBank/DDBJ whole genome shotgun (WGS) entry which is preliminary data.</text>
</comment>
<keyword evidence="3" id="KW-0949">S-adenosyl-L-methionine</keyword>
<organism evidence="4">
    <name type="scientific">marine sediment metagenome</name>
    <dbReference type="NCBI Taxonomy" id="412755"/>
    <lineage>
        <taxon>unclassified sequences</taxon>
        <taxon>metagenomes</taxon>
        <taxon>ecological metagenomes</taxon>
    </lineage>
</organism>
<dbReference type="SUPFAM" id="SSF53335">
    <property type="entry name" value="S-adenosyl-L-methionine-dependent methyltransferases"/>
    <property type="match status" value="1"/>
</dbReference>
<dbReference type="AlphaFoldDB" id="A0A0F8XZC9"/>
<accession>A0A0F8XZC9</accession>
<evidence type="ECO:0000256" key="2">
    <source>
        <dbReference type="ARBA" id="ARBA00022679"/>
    </source>
</evidence>
<keyword evidence="2" id="KW-0808">Transferase</keyword>
<dbReference type="InterPro" id="IPR031303">
    <property type="entry name" value="C5_meth_CS"/>
</dbReference>
<gene>
    <name evidence="4" type="ORF">LCGC14_3156200</name>
</gene>
<evidence type="ECO:0000256" key="1">
    <source>
        <dbReference type="ARBA" id="ARBA00022603"/>
    </source>
</evidence>
<evidence type="ECO:0000313" key="4">
    <source>
        <dbReference type="EMBL" id="KKK47344.1"/>
    </source>
</evidence>
<feature type="non-terminal residue" evidence="4">
    <location>
        <position position="1"/>
    </location>
</feature>
<dbReference type="InterPro" id="IPR029063">
    <property type="entry name" value="SAM-dependent_MTases_sf"/>
</dbReference>
<dbReference type="EMBL" id="LAZR01069624">
    <property type="protein sequence ID" value="KKK47344.1"/>
    <property type="molecule type" value="Genomic_DNA"/>
</dbReference>
<dbReference type="PROSITE" id="PS00095">
    <property type="entry name" value="C5_MTASE_2"/>
    <property type="match status" value="1"/>
</dbReference>
<dbReference type="InterPro" id="IPR001525">
    <property type="entry name" value="C5_MeTfrase"/>
</dbReference>
<keyword evidence="1" id="KW-0489">Methyltransferase</keyword>
<reference evidence="4" key="1">
    <citation type="journal article" date="2015" name="Nature">
        <title>Complex archaea that bridge the gap between prokaryotes and eukaryotes.</title>
        <authorList>
            <person name="Spang A."/>
            <person name="Saw J.H."/>
            <person name="Jorgensen S.L."/>
            <person name="Zaremba-Niedzwiedzka K."/>
            <person name="Martijn J."/>
            <person name="Lind A.E."/>
            <person name="van Eijk R."/>
            <person name="Schleper C."/>
            <person name="Guy L."/>
            <person name="Ettema T.J."/>
        </authorList>
    </citation>
    <scope>NUCLEOTIDE SEQUENCE</scope>
</reference>
<evidence type="ECO:0000256" key="3">
    <source>
        <dbReference type="ARBA" id="ARBA00022691"/>
    </source>
</evidence>